<evidence type="ECO:0000259" key="2">
    <source>
        <dbReference type="PROSITE" id="PS51186"/>
    </source>
</evidence>
<feature type="compositionally biased region" description="Polar residues" evidence="1">
    <location>
        <begin position="231"/>
        <end position="241"/>
    </location>
</feature>
<feature type="region of interest" description="Disordered" evidence="1">
    <location>
        <begin position="1"/>
        <end position="21"/>
    </location>
</feature>
<dbReference type="RefSeq" id="WP_231919302.1">
    <property type="nucleotide sequence ID" value="NZ_LT629742.1"/>
</dbReference>
<accession>A0A1H1M652</accession>
<dbReference type="Pfam" id="PF13302">
    <property type="entry name" value="Acetyltransf_3"/>
    <property type="match status" value="1"/>
</dbReference>
<gene>
    <name evidence="3" type="ORF">SAMN04489834_0321</name>
</gene>
<evidence type="ECO:0000256" key="1">
    <source>
        <dbReference type="SAM" id="MobiDB-lite"/>
    </source>
</evidence>
<evidence type="ECO:0000313" key="3">
    <source>
        <dbReference type="EMBL" id="SDR82258.1"/>
    </source>
</evidence>
<dbReference type="SUPFAM" id="SSF55729">
    <property type="entry name" value="Acyl-CoA N-acyltransferases (Nat)"/>
    <property type="match status" value="1"/>
</dbReference>
<dbReference type="PANTHER" id="PTHR43792:SF1">
    <property type="entry name" value="N-ACETYLTRANSFERASE DOMAIN-CONTAINING PROTEIN"/>
    <property type="match status" value="1"/>
</dbReference>
<feature type="region of interest" description="Disordered" evidence="1">
    <location>
        <begin position="221"/>
        <end position="241"/>
    </location>
</feature>
<dbReference type="InterPro" id="IPR000182">
    <property type="entry name" value="GNAT_dom"/>
</dbReference>
<dbReference type="InterPro" id="IPR051531">
    <property type="entry name" value="N-acetyltransferase"/>
</dbReference>
<evidence type="ECO:0000313" key="4">
    <source>
        <dbReference type="Proteomes" id="UP000181956"/>
    </source>
</evidence>
<dbReference type="GO" id="GO:0016747">
    <property type="term" value="F:acyltransferase activity, transferring groups other than amino-acyl groups"/>
    <property type="evidence" value="ECO:0007669"/>
    <property type="project" value="InterPro"/>
</dbReference>
<proteinExistence type="predicted"/>
<keyword evidence="3" id="KW-0808">Transferase</keyword>
<dbReference type="Proteomes" id="UP000181956">
    <property type="component" value="Chromosome I"/>
</dbReference>
<dbReference type="PANTHER" id="PTHR43792">
    <property type="entry name" value="GNAT FAMILY, PUTATIVE (AFU_ORTHOLOGUE AFUA_3G00765)-RELATED-RELATED"/>
    <property type="match status" value="1"/>
</dbReference>
<dbReference type="AlphaFoldDB" id="A0A1H1M652"/>
<dbReference type="STRING" id="412690.SAMN04489834_0321"/>
<keyword evidence="4" id="KW-1185">Reference proteome</keyword>
<dbReference type="PROSITE" id="PS51186">
    <property type="entry name" value="GNAT"/>
    <property type="match status" value="1"/>
</dbReference>
<protein>
    <submittedName>
        <fullName evidence="3">Protein N-acetyltransferase, RimJ/RimL family</fullName>
    </submittedName>
</protein>
<dbReference type="Gene3D" id="3.40.630.30">
    <property type="match status" value="1"/>
</dbReference>
<sequence>MTLSPPRSAGAPPDSRPWGATLPSLQLSERDVLAPRRMPVALAPWISTDRLLLRPHSPRDAEAWFRIQSDPETVRYLAWPPRSREESRTHLAKRTTHTVLEHADDFLALAVERDGVLIGDVSMHLRVVAAAEREVEAGWLLDRHQAGRGYAFEAAGALLSFAFTEVRARRASAVIHEHNVRSLALAERLGFERWSRRDGRWRLVVTEPMLQRALANRRGHVRATRREDAQRNPNEISITHR</sequence>
<reference evidence="4" key="1">
    <citation type="submission" date="2016-10" db="EMBL/GenBank/DDBJ databases">
        <authorList>
            <person name="Varghese N."/>
            <person name="Submissions S."/>
        </authorList>
    </citation>
    <scope>NUCLEOTIDE SEQUENCE [LARGE SCALE GENOMIC DNA]</scope>
    <source>
        <strain evidence="4">DSM 21772</strain>
    </source>
</reference>
<feature type="domain" description="N-acetyltransferase" evidence="2">
    <location>
        <begin position="51"/>
        <end position="214"/>
    </location>
</feature>
<organism evidence="3 4">
    <name type="scientific">Microterricola viridarii</name>
    <dbReference type="NCBI Taxonomy" id="412690"/>
    <lineage>
        <taxon>Bacteria</taxon>
        <taxon>Bacillati</taxon>
        <taxon>Actinomycetota</taxon>
        <taxon>Actinomycetes</taxon>
        <taxon>Micrococcales</taxon>
        <taxon>Microbacteriaceae</taxon>
        <taxon>Microterricola</taxon>
    </lineage>
</organism>
<dbReference type="InterPro" id="IPR016181">
    <property type="entry name" value="Acyl_CoA_acyltransferase"/>
</dbReference>
<name>A0A1H1M652_9MICO</name>
<dbReference type="EMBL" id="LT629742">
    <property type="protein sequence ID" value="SDR82258.1"/>
    <property type="molecule type" value="Genomic_DNA"/>
</dbReference>